<evidence type="ECO:0000256" key="1">
    <source>
        <dbReference type="ARBA" id="ARBA00022679"/>
    </source>
</evidence>
<name>A0A4Q9FQT6_9FLAO</name>
<reference evidence="3 4" key="1">
    <citation type="journal article" date="2015" name="Int. J. Syst. Evol. Microbiol.">
        <title>Hyunsoonleella pacifica sp. nov., isolated from seawater of South Pacific Gyre.</title>
        <authorList>
            <person name="Gao X."/>
            <person name="Zhang Z."/>
            <person name="Dai X."/>
            <person name="Zhang X.H."/>
        </authorList>
    </citation>
    <scope>NUCLEOTIDE SEQUENCE [LARGE SCALE GENOMIC DNA]</scope>
    <source>
        <strain evidence="3 4">SW033</strain>
    </source>
</reference>
<sequence length="433" mass="49700">MSLRNKKRVRKKVLIIAYYWPPAGGPGVQRWLKFVKYLPDFEIEPIVFVPENANYPIIDTSLEAEVSNKIKVIKLPISEPYKFAKLFSKGKTDVISKGIISENKKQSLVEKLMLFVRGNFFIPDARVGWVKPATSFLKDYVSKHNIETIVTTGPPHSMHLIGLNLKQKQGVKWLADFRDPWTTIGYHKQLKLTKASQKKHKSLEKQVLNKADQIVVTSFVTKQEFQHITKQPIDVITNGYDDETSVEVSMDSKFTISHIGSLLSKRNPEILWKALSELVAEYDDFKEDFQLNLVGFVSETVLKSIKKFISTYSINEVGYVSHSESIKFQKKSQILLLIEIDSEDTRCIIPGKLFEYMVSNRPIVAIGPRGSDIEHIVRKTNTGVFFDYQNLKSLKKTILDYYKLYKSGSLQTNPIGLEFYHRRTLTQTLSKLL</sequence>
<dbReference type="PANTHER" id="PTHR46401">
    <property type="entry name" value="GLYCOSYLTRANSFERASE WBBK-RELATED"/>
    <property type="match status" value="1"/>
</dbReference>
<dbReference type="GO" id="GO:0009103">
    <property type="term" value="P:lipopolysaccharide biosynthetic process"/>
    <property type="evidence" value="ECO:0007669"/>
    <property type="project" value="TreeGrafter"/>
</dbReference>
<feature type="domain" description="Glycosyltransferase subfamily 4-like N-terminal" evidence="2">
    <location>
        <begin position="116"/>
        <end position="243"/>
    </location>
</feature>
<dbReference type="Proteomes" id="UP000292372">
    <property type="component" value="Unassembled WGS sequence"/>
</dbReference>
<dbReference type="EMBL" id="SIRS01000002">
    <property type="protein sequence ID" value="TBN17633.1"/>
    <property type="molecule type" value="Genomic_DNA"/>
</dbReference>
<dbReference type="GO" id="GO:0016757">
    <property type="term" value="F:glycosyltransferase activity"/>
    <property type="evidence" value="ECO:0007669"/>
    <property type="project" value="TreeGrafter"/>
</dbReference>
<organism evidence="3 4">
    <name type="scientific">Hyunsoonleella pacifica</name>
    <dbReference type="NCBI Taxonomy" id="1080224"/>
    <lineage>
        <taxon>Bacteria</taxon>
        <taxon>Pseudomonadati</taxon>
        <taxon>Bacteroidota</taxon>
        <taxon>Flavobacteriia</taxon>
        <taxon>Flavobacteriales</taxon>
        <taxon>Flavobacteriaceae</taxon>
    </lineage>
</organism>
<evidence type="ECO:0000259" key="2">
    <source>
        <dbReference type="Pfam" id="PF13439"/>
    </source>
</evidence>
<accession>A0A4Q9FQT6</accession>
<keyword evidence="4" id="KW-1185">Reference proteome</keyword>
<evidence type="ECO:0000313" key="3">
    <source>
        <dbReference type="EMBL" id="TBN17633.1"/>
    </source>
</evidence>
<dbReference type="Gene3D" id="3.40.50.2000">
    <property type="entry name" value="Glycogen Phosphorylase B"/>
    <property type="match status" value="2"/>
</dbReference>
<dbReference type="Pfam" id="PF13439">
    <property type="entry name" value="Glyco_transf_4"/>
    <property type="match status" value="1"/>
</dbReference>
<proteinExistence type="predicted"/>
<gene>
    <name evidence="3" type="ORF">EYD46_04770</name>
</gene>
<evidence type="ECO:0000313" key="4">
    <source>
        <dbReference type="Proteomes" id="UP000292372"/>
    </source>
</evidence>
<dbReference type="InterPro" id="IPR028098">
    <property type="entry name" value="Glyco_trans_4-like_N"/>
</dbReference>
<protein>
    <submittedName>
        <fullName evidence="3">Glycosyl transferase family 1</fullName>
    </submittedName>
</protein>
<comment type="caution">
    <text evidence="3">The sequence shown here is derived from an EMBL/GenBank/DDBJ whole genome shotgun (WGS) entry which is preliminary data.</text>
</comment>
<dbReference type="CDD" id="cd03794">
    <property type="entry name" value="GT4_WbuB-like"/>
    <property type="match status" value="1"/>
</dbReference>
<dbReference type="OrthoDB" id="9794575at2"/>
<dbReference type="PANTHER" id="PTHR46401:SF2">
    <property type="entry name" value="GLYCOSYLTRANSFERASE WBBK-RELATED"/>
    <property type="match status" value="1"/>
</dbReference>
<dbReference type="AlphaFoldDB" id="A0A4Q9FQT6"/>
<keyword evidence="1 3" id="KW-0808">Transferase</keyword>
<dbReference type="SUPFAM" id="SSF53756">
    <property type="entry name" value="UDP-Glycosyltransferase/glycogen phosphorylase"/>
    <property type="match status" value="1"/>
</dbReference>